<reference evidence="19" key="2">
    <citation type="submission" date="2023-04" db="EMBL/GenBank/DDBJ databases">
        <authorList>
            <person name="Beletskiy A.V."/>
            <person name="Mardanov A.V."/>
            <person name="Ravin N.V."/>
        </authorList>
    </citation>
    <scope>NUCLEOTIDE SEQUENCE</scope>
    <source>
        <strain evidence="19">GKL-01</strain>
    </source>
</reference>
<dbReference type="FunFam" id="3.80.30.20:FF:000012">
    <property type="entry name" value="Coproporphyrinogen-III oxidase"/>
    <property type="match status" value="1"/>
</dbReference>
<comment type="pathway">
    <text evidence="2 15">Porphyrin-containing compound metabolism; protoporphyrin-IX biosynthesis; protoporphyrinogen-IX from coproporphyrinogen-III (AdoMet route): step 1/1.</text>
</comment>
<dbReference type="GO" id="GO:0004109">
    <property type="term" value="F:coproporphyrinogen oxidase activity"/>
    <property type="evidence" value="ECO:0007669"/>
    <property type="project" value="InterPro"/>
</dbReference>
<dbReference type="PANTHER" id="PTHR13932">
    <property type="entry name" value="COPROPORPHYRINIGEN III OXIDASE"/>
    <property type="match status" value="1"/>
</dbReference>
<name>A0AA95KDP2_9GAMM</name>
<keyword evidence="5 15" id="KW-0004">4Fe-4S</keyword>
<protein>
    <recommendedName>
        <fullName evidence="15">Coproporphyrinogen-III oxidase</fullName>
        <ecNumber evidence="15">1.3.98.3</ecNumber>
    </recommendedName>
</protein>
<dbReference type="InterPro" id="IPR007197">
    <property type="entry name" value="rSAM"/>
</dbReference>
<evidence type="ECO:0000256" key="16">
    <source>
        <dbReference type="PIRSR" id="PIRSR000167-1"/>
    </source>
</evidence>
<comment type="cofactor">
    <cofactor evidence="15 17">
        <name>[4Fe-4S] cluster</name>
        <dbReference type="ChEBI" id="CHEBI:49883"/>
    </cofactor>
    <text evidence="15 17">Binds 1 [4Fe-4S] cluster. The cluster is coordinated with 3 cysteines and an exchangeable S-adenosyl-L-methionine.</text>
</comment>
<comment type="function">
    <text evidence="13">Involved in the heme biosynthesis. Catalyzes the anaerobic oxidative decarboxylation of propionate groups of rings A and B of coproporphyrinogen III to yield the vinyl groups in protoporphyrinogen IX.</text>
</comment>
<dbReference type="FunFam" id="1.10.10.920:FF:000001">
    <property type="entry name" value="Coproporphyrinogen-III oxidase"/>
    <property type="match status" value="1"/>
</dbReference>
<evidence type="ECO:0000256" key="3">
    <source>
        <dbReference type="ARBA" id="ARBA00005493"/>
    </source>
</evidence>
<feature type="binding site" evidence="16">
    <location>
        <position position="247"/>
    </location>
    <ligand>
        <name>S-adenosyl-L-methionine</name>
        <dbReference type="ChEBI" id="CHEBI:59789"/>
        <label>2</label>
    </ligand>
</feature>
<evidence type="ECO:0000256" key="1">
    <source>
        <dbReference type="ARBA" id="ARBA00004496"/>
    </source>
</evidence>
<evidence type="ECO:0000259" key="18">
    <source>
        <dbReference type="PROSITE" id="PS51918"/>
    </source>
</evidence>
<dbReference type="Proteomes" id="UP001300672">
    <property type="component" value="Chromosome"/>
</dbReference>
<dbReference type="GO" id="GO:0051539">
    <property type="term" value="F:4 iron, 4 sulfur cluster binding"/>
    <property type="evidence" value="ECO:0007669"/>
    <property type="project" value="UniProtKB-KW"/>
</dbReference>
<dbReference type="KEGG" id="tdu:QJT80_09170"/>
<organism evidence="19">
    <name type="scientific">Candidatus Thiocaldithrix dubininis</name>
    <dbReference type="NCBI Taxonomy" id="3080823"/>
    <lineage>
        <taxon>Bacteria</taxon>
        <taxon>Pseudomonadati</taxon>
        <taxon>Pseudomonadota</taxon>
        <taxon>Gammaproteobacteria</taxon>
        <taxon>Thiotrichales</taxon>
        <taxon>Thiotrichaceae</taxon>
        <taxon>Candidatus Thiocaldithrix</taxon>
    </lineage>
</organism>
<gene>
    <name evidence="19" type="primary">hemN</name>
    <name evidence="19" type="ORF">QJT80_09170</name>
</gene>
<dbReference type="SMART" id="SM00729">
    <property type="entry name" value="Elp3"/>
    <property type="match status" value="1"/>
</dbReference>
<evidence type="ECO:0000256" key="9">
    <source>
        <dbReference type="ARBA" id="ARBA00023002"/>
    </source>
</evidence>
<dbReference type="InterPro" id="IPR010723">
    <property type="entry name" value="HemN_C"/>
</dbReference>
<proteinExistence type="inferred from homology"/>
<dbReference type="Pfam" id="PF06969">
    <property type="entry name" value="HemN_C"/>
    <property type="match status" value="1"/>
</dbReference>
<dbReference type="GO" id="GO:0005737">
    <property type="term" value="C:cytoplasm"/>
    <property type="evidence" value="ECO:0007669"/>
    <property type="project" value="UniProtKB-SubCell"/>
</dbReference>
<feature type="binding site" evidence="17">
    <location>
        <position position="63"/>
    </location>
    <ligand>
        <name>[4Fe-4S] cluster</name>
        <dbReference type="ChEBI" id="CHEBI:49883"/>
        <note>4Fe-4S-S-AdoMet</note>
    </ligand>
</feature>
<dbReference type="SFLD" id="SFLDG01065">
    <property type="entry name" value="anaerobic_coproporphyrinogen-I"/>
    <property type="match status" value="1"/>
</dbReference>
<dbReference type="PANTHER" id="PTHR13932:SF6">
    <property type="entry name" value="OXYGEN-INDEPENDENT COPROPORPHYRINOGEN III OXIDASE"/>
    <property type="match status" value="1"/>
</dbReference>
<feature type="binding site" evidence="16">
    <location>
        <position position="114"/>
    </location>
    <ligand>
        <name>S-adenosyl-L-methionine</name>
        <dbReference type="ChEBI" id="CHEBI:59789"/>
        <label>1</label>
    </ligand>
</feature>
<accession>A0AA95KDP2</accession>
<dbReference type="EMBL" id="CP124755">
    <property type="protein sequence ID" value="WGZ89671.1"/>
    <property type="molecule type" value="Genomic_DNA"/>
</dbReference>
<dbReference type="GO" id="GO:0006782">
    <property type="term" value="P:protoporphyrinogen IX biosynthetic process"/>
    <property type="evidence" value="ECO:0007669"/>
    <property type="project" value="TreeGrafter"/>
</dbReference>
<feature type="binding site" evidence="17">
    <location>
        <position position="67"/>
    </location>
    <ligand>
        <name>[4Fe-4S] cluster</name>
        <dbReference type="ChEBI" id="CHEBI:49883"/>
        <note>4Fe-4S-S-AdoMet</note>
    </ligand>
</feature>
<feature type="binding site" evidence="16">
    <location>
        <position position="149"/>
    </location>
    <ligand>
        <name>S-adenosyl-L-methionine</name>
        <dbReference type="ChEBI" id="CHEBI:59789"/>
        <label>1</label>
    </ligand>
</feature>
<evidence type="ECO:0000256" key="15">
    <source>
        <dbReference type="PIRNR" id="PIRNR000167"/>
    </source>
</evidence>
<dbReference type="InterPro" id="IPR058240">
    <property type="entry name" value="rSAM_sf"/>
</dbReference>
<dbReference type="Gene3D" id="3.80.30.20">
    <property type="entry name" value="tm_1862 like domain"/>
    <property type="match status" value="1"/>
</dbReference>
<keyword evidence="9 15" id="KW-0560">Oxidoreductase</keyword>
<dbReference type="SFLD" id="SFLDF00277">
    <property type="entry name" value="oxygen-independent_coproporphy"/>
    <property type="match status" value="1"/>
</dbReference>
<dbReference type="SFLD" id="SFLDS00029">
    <property type="entry name" value="Radical_SAM"/>
    <property type="match status" value="1"/>
</dbReference>
<evidence type="ECO:0000256" key="8">
    <source>
        <dbReference type="ARBA" id="ARBA00022723"/>
    </source>
</evidence>
<feature type="binding site" evidence="16">
    <location>
        <position position="188"/>
    </location>
    <ligand>
        <name>S-adenosyl-L-methionine</name>
        <dbReference type="ChEBI" id="CHEBI:59789"/>
        <label>2</label>
    </ligand>
</feature>
<comment type="subcellular location">
    <subcellularLocation>
        <location evidence="1 15">Cytoplasm</location>
    </subcellularLocation>
</comment>
<keyword evidence="7 15" id="KW-0949">S-adenosyl-L-methionine</keyword>
<evidence type="ECO:0000256" key="12">
    <source>
        <dbReference type="ARBA" id="ARBA00023244"/>
    </source>
</evidence>
<feature type="binding site" evidence="16">
    <location>
        <begin position="69"/>
        <end position="71"/>
    </location>
    <ligand>
        <name>S-adenosyl-L-methionine</name>
        <dbReference type="ChEBI" id="CHEBI:59789"/>
        <label>2</label>
    </ligand>
</feature>
<dbReference type="InterPro" id="IPR023404">
    <property type="entry name" value="rSAM_horseshoe"/>
</dbReference>
<evidence type="ECO:0000256" key="14">
    <source>
        <dbReference type="ARBA" id="ARBA00048321"/>
    </source>
</evidence>
<dbReference type="InterPro" id="IPR006638">
    <property type="entry name" value="Elp3/MiaA/NifB-like_rSAM"/>
</dbReference>
<dbReference type="InterPro" id="IPR004558">
    <property type="entry name" value="Coprogen_oxidase_HemN"/>
</dbReference>
<feature type="binding site" evidence="16">
    <location>
        <position position="176"/>
    </location>
    <ligand>
        <name>S-adenosyl-L-methionine</name>
        <dbReference type="ChEBI" id="CHEBI:59789"/>
        <label>2</label>
    </ligand>
</feature>
<feature type="binding site" evidence="16">
    <location>
        <position position="57"/>
    </location>
    <ligand>
        <name>S-adenosyl-L-methionine</name>
        <dbReference type="ChEBI" id="CHEBI:59789"/>
        <label>1</label>
    </ligand>
</feature>
<feature type="binding site" evidence="16">
    <location>
        <begin position="115"/>
        <end position="116"/>
    </location>
    <ligand>
        <name>S-adenosyl-L-methionine</name>
        <dbReference type="ChEBI" id="CHEBI:59789"/>
        <label>2</label>
    </ligand>
</feature>
<reference evidence="19" key="1">
    <citation type="journal article" date="2023" name="Int. J. Mol. Sci.">
        <title>Metagenomics Revealed a New Genus 'Candidatus Thiocaldithrix dubininis' gen. nov., sp. nov. and a New Species 'Candidatus Thiothrix putei' sp. nov. in the Family Thiotrichaceae, Some Members of Which Have Traits of Both Na+- and H+-Motive Energetics.</title>
        <authorList>
            <person name="Ravin N.V."/>
            <person name="Muntyan M.S."/>
            <person name="Smolyakov D.D."/>
            <person name="Rudenko T.S."/>
            <person name="Beletsky A.V."/>
            <person name="Mardanov A.V."/>
            <person name="Grabovich M.Y."/>
        </authorList>
    </citation>
    <scope>NUCLEOTIDE SEQUENCE</scope>
    <source>
        <strain evidence="19">GKL-01</strain>
    </source>
</reference>
<dbReference type="SFLD" id="SFLDG01082">
    <property type="entry name" value="B12-binding_domain_containing"/>
    <property type="match status" value="1"/>
</dbReference>
<keyword evidence="11 15" id="KW-0411">Iron-sulfur</keyword>
<comment type="catalytic activity">
    <reaction evidence="14 15">
        <text>coproporphyrinogen III + 2 S-adenosyl-L-methionine = protoporphyrinogen IX + 2 5'-deoxyadenosine + 2 L-methionine + 2 CO2</text>
        <dbReference type="Rhea" id="RHEA:15425"/>
        <dbReference type="ChEBI" id="CHEBI:16526"/>
        <dbReference type="ChEBI" id="CHEBI:17319"/>
        <dbReference type="ChEBI" id="CHEBI:57307"/>
        <dbReference type="ChEBI" id="CHEBI:57309"/>
        <dbReference type="ChEBI" id="CHEBI:57844"/>
        <dbReference type="ChEBI" id="CHEBI:59789"/>
        <dbReference type="EC" id="1.3.98.3"/>
    </reaction>
</comment>
<dbReference type="AlphaFoldDB" id="A0AA95KDP2"/>
<evidence type="ECO:0000256" key="5">
    <source>
        <dbReference type="ARBA" id="ARBA00022485"/>
    </source>
</evidence>
<dbReference type="PIRSF" id="PIRSF000167">
    <property type="entry name" value="HemN"/>
    <property type="match status" value="1"/>
</dbReference>
<evidence type="ECO:0000256" key="4">
    <source>
        <dbReference type="ARBA" id="ARBA00011245"/>
    </source>
</evidence>
<keyword evidence="12 15" id="KW-0627">Porphyrin biosynthesis</keyword>
<feature type="binding site" evidence="16">
    <location>
        <position position="333"/>
    </location>
    <ligand>
        <name>S-adenosyl-L-methionine</name>
        <dbReference type="ChEBI" id="CHEBI:59789"/>
        <label>1</label>
    </ligand>
</feature>
<comment type="similarity">
    <text evidence="3 15">Belongs to the anaerobic coproporphyrinogen-III oxidase family.</text>
</comment>
<feature type="domain" description="Radical SAM core" evidence="18">
    <location>
        <begin position="48"/>
        <end position="283"/>
    </location>
</feature>
<dbReference type="PROSITE" id="PS51918">
    <property type="entry name" value="RADICAL_SAM"/>
    <property type="match status" value="1"/>
</dbReference>
<keyword evidence="8 15" id="KW-0479">Metal-binding</keyword>
<dbReference type="SUPFAM" id="SSF102114">
    <property type="entry name" value="Radical SAM enzymes"/>
    <property type="match status" value="1"/>
</dbReference>
<dbReference type="GO" id="GO:0051989">
    <property type="term" value="F:coproporphyrinogen dehydrogenase activity"/>
    <property type="evidence" value="ECO:0007669"/>
    <property type="project" value="UniProtKB-EC"/>
</dbReference>
<evidence type="ECO:0000256" key="6">
    <source>
        <dbReference type="ARBA" id="ARBA00022490"/>
    </source>
</evidence>
<evidence type="ECO:0000256" key="17">
    <source>
        <dbReference type="PIRSR" id="PIRSR000167-2"/>
    </source>
</evidence>
<keyword evidence="10 15" id="KW-0408">Iron</keyword>
<keyword evidence="6 15" id="KW-0963">Cytoplasm</keyword>
<evidence type="ECO:0000256" key="2">
    <source>
        <dbReference type="ARBA" id="ARBA00004785"/>
    </source>
</evidence>
<dbReference type="CDD" id="cd01335">
    <property type="entry name" value="Radical_SAM"/>
    <property type="match status" value="1"/>
</dbReference>
<evidence type="ECO:0000256" key="7">
    <source>
        <dbReference type="ARBA" id="ARBA00022691"/>
    </source>
</evidence>
<evidence type="ECO:0000313" key="19">
    <source>
        <dbReference type="EMBL" id="WGZ89671.1"/>
    </source>
</evidence>
<evidence type="ECO:0000256" key="11">
    <source>
        <dbReference type="ARBA" id="ARBA00023014"/>
    </source>
</evidence>
<dbReference type="Gene3D" id="1.10.10.920">
    <property type="match status" value="1"/>
</dbReference>
<comment type="subunit">
    <text evidence="4">Monomer.</text>
</comment>
<evidence type="ECO:0000256" key="10">
    <source>
        <dbReference type="ARBA" id="ARBA00023004"/>
    </source>
</evidence>
<dbReference type="Pfam" id="PF04055">
    <property type="entry name" value="Radical_SAM"/>
    <property type="match status" value="1"/>
</dbReference>
<dbReference type="GO" id="GO:0046872">
    <property type="term" value="F:metal ion binding"/>
    <property type="evidence" value="ECO:0007669"/>
    <property type="project" value="UniProtKB-KW"/>
</dbReference>
<dbReference type="NCBIfam" id="TIGR00538">
    <property type="entry name" value="hemN"/>
    <property type="match status" value="1"/>
</dbReference>
<feature type="binding site" evidence="17">
    <location>
        <position position="70"/>
    </location>
    <ligand>
        <name>[4Fe-4S] cluster</name>
        <dbReference type="ChEBI" id="CHEBI:49883"/>
        <note>4Fe-4S-S-AdoMet</note>
    </ligand>
</feature>
<dbReference type="InterPro" id="IPR034505">
    <property type="entry name" value="Coproporphyrinogen-III_oxidase"/>
</dbReference>
<evidence type="ECO:0000256" key="13">
    <source>
        <dbReference type="ARBA" id="ARBA00024295"/>
    </source>
</evidence>
<dbReference type="EC" id="1.3.98.3" evidence="15"/>
<sequence length="461" mass="52657">MSSVLFDAQLIRRYDKAGPRYTSYPTAVAFTTFTEDEYKAHAYLSNEDPIPLPLSLYFHIPFCDTICFYCACNKIATKDRSLSERYLRYLFKEIEMQAALYDPDRQVEQLHWGGGTPTFLNHEEMRALMTKTRQHFRLYDNDEGDYSIEIDPRSVTTETIQVLREIGFNRFSLGVQDVNERVQIAVNRVQPIEQTQAVIEACRQYGANSISVDLIYGLPFQTVESFRETLDTILELSPDRLSIFNYAHLPHLFKPQRRINEDDLPSADTKLQIMQLAVEHLTAQGYVYIGMDHFAKPDDELALAQANGTLHRNFQGYTTHADCDLIAMGVSSISSVAESYSQNAKTLDEYYAALDKNQFPVIRGITLTDDDVIRREVIQQLACHFQLSFADIEKQFNLKFADYFAQELNELAAMAQDGLLGLDAEGLVVTPRGRFLIRNICMVFDVSLRAANAQTRFSKVI</sequence>
<feature type="binding site" evidence="16">
    <location>
        <position position="213"/>
    </location>
    <ligand>
        <name>S-adenosyl-L-methionine</name>
        <dbReference type="ChEBI" id="CHEBI:59789"/>
        <label>2</label>
    </ligand>
</feature>